<dbReference type="Pfam" id="PF03690">
    <property type="entry name" value="MYG1_exonuc"/>
    <property type="match status" value="1"/>
</dbReference>
<comment type="caution">
    <text evidence="2">The sequence shown here is derived from an EMBL/GenBank/DDBJ whole genome shotgun (WGS) entry which is preliminary data.</text>
</comment>
<proteinExistence type="inferred from homology"/>
<comment type="similarity">
    <text evidence="1">Belongs to the MYG1 family.</text>
</comment>
<dbReference type="EMBL" id="LGUB01000001">
    <property type="protein sequence ID" value="KRH95330.1"/>
    <property type="molecule type" value="Genomic_DNA"/>
</dbReference>
<dbReference type="PANTHER" id="PTHR11215:SF1">
    <property type="entry name" value="MYG1 EXONUCLEASE"/>
    <property type="match status" value="1"/>
</dbReference>
<dbReference type="GO" id="GO:0005634">
    <property type="term" value="C:nucleus"/>
    <property type="evidence" value="ECO:0007669"/>
    <property type="project" value="EnsemblFungi"/>
</dbReference>
<dbReference type="VEuPathDB" id="MicrosporidiaDB:M153_1000124742"/>
<dbReference type="InterPro" id="IPR003226">
    <property type="entry name" value="MYG1_exonuclease"/>
</dbReference>
<dbReference type="PANTHER" id="PTHR11215">
    <property type="entry name" value="METAL DEPENDENT HYDROLASE - RELATED"/>
    <property type="match status" value="1"/>
</dbReference>
<gene>
    <name evidence="2" type="ORF">M153_1000124742</name>
</gene>
<evidence type="ECO:0000313" key="2">
    <source>
        <dbReference type="EMBL" id="KRH95330.1"/>
    </source>
</evidence>
<protein>
    <submittedName>
        <fullName evidence="2">Myg1-like protein</fullName>
    </submittedName>
</protein>
<organism evidence="2 3">
    <name type="scientific">Pseudoloma neurophilia</name>
    <dbReference type="NCBI Taxonomy" id="146866"/>
    <lineage>
        <taxon>Eukaryota</taxon>
        <taxon>Fungi</taxon>
        <taxon>Fungi incertae sedis</taxon>
        <taxon>Microsporidia</taxon>
        <taxon>Pseudoloma</taxon>
    </lineage>
</organism>
<name>A0A0R0M1F0_9MICR</name>
<accession>A0A0R0M1F0</accession>
<evidence type="ECO:0000313" key="3">
    <source>
        <dbReference type="Proteomes" id="UP000051530"/>
    </source>
</evidence>
<keyword evidence="3" id="KW-1185">Reference proteome</keyword>
<dbReference type="Proteomes" id="UP000051530">
    <property type="component" value="Unassembled WGS sequence"/>
</dbReference>
<dbReference type="GO" id="GO:0000785">
    <property type="term" value="C:chromatin"/>
    <property type="evidence" value="ECO:0007669"/>
    <property type="project" value="EnsemblFungi"/>
</dbReference>
<reference evidence="2 3" key="1">
    <citation type="submission" date="2015-07" db="EMBL/GenBank/DDBJ databases">
        <title>The genome of Pseudoloma neurophilia, a relevant intracellular parasite of the zebrafish.</title>
        <authorList>
            <person name="Ndikumana S."/>
            <person name="Pelin A."/>
            <person name="Sanders J."/>
            <person name="Corradi N."/>
        </authorList>
    </citation>
    <scope>NUCLEOTIDE SEQUENCE [LARGE SCALE GENOMIC DNA]</scope>
    <source>
        <strain evidence="2 3">MK1</strain>
    </source>
</reference>
<sequence>MILGTHNAKFHFDEVLATAMLLNLYPDAKLLRTRFQDALDQCDIIYDVGSVYDSAKLRFDHHQRTFTETFSEKYDVKLSSAGLVYRHFAKKLLKKYDITPSQMNIDDIYEEYFIAVDASDNGIENPMKYKKRAMATIVSDFYMPLLPEDEEEVQNIFPNLIIPVKYQKKNDNNEIQILESTSRRFKLALKCVYRDFNNYMRRKAEFFKQLEEGFDLMENLDSHVLIVPKERDLTLESAFTLNKRLNKQLLFIIYCKPTGGFRIYTVRKYLDRFESVIYLNEEWRGLRDEELKKVSGIKTATFVHASGFTGGTMDLEDAKKMCEISIEKYHKTT</sequence>
<dbReference type="GO" id="GO:0005737">
    <property type="term" value="C:cytoplasm"/>
    <property type="evidence" value="ECO:0007669"/>
    <property type="project" value="TreeGrafter"/>
</dbReference>
<evidence type="ECO:0000256" key="1">
    <source>
        <dbReference type="ARBA" id="ARBA00010105"/>
    </source>
</evidence>
<dbReference type="AlphaFoldDB" id="A0A0R0M1F0"/>
<dbReference type="GO" id="GO:1901857">
    <property type="term" value="P:positive regulation of cellular respiration"/>
    <property type="evidence" value="ECO:0007669"/>
    <property type="project" value="EnsemblFungi"/>
</dbReference>
<dbReference type="OrthoDB" id="10265310at2759"/>